<name>A0ACC2N4U1_9HYME</name>
<keyword evidence="2" id="KW-1185">Reference proteome</keyword>
<dbReference type="EMBL" id="CM056744">
    <property type="protein sequence ID" value="KAJ8666189.1"/>
    <property type="molecule type" value="Genomic_DNA"/>
</dbReference>
<organism evidence="1 2">
    <name type="scientific">Eretmocerus hayati</name>
    <dbReference type="NCBI Taxonomy" id="131215"/>
    <lineage>
        <taxon>Eukaryota</taxon>
        <taxon>Metazoa</taxon>
        <taxon>Ecdysozoa</taxon>
        <taxon>Arthropoda</taxon>
        <taxon>Hexapoda</taxon>
        <taxon>Insecta</taxon>
        <taxon>Pterygota</taxon>
        <taxon>Neoptera</taxon>
        <taxon>Endopterygota</taxon>
        <taxon>Hymenoptera</taxon>
        <taxon>Apocrita</taxon>
        <taxon>Proctotrupomorpha</taxon>
        <taxon>Chalcidoidea</taxon>
        <taxon>Aphelinidae</taxon>
        <taxon>Aphelininae</taxon>
        <taxon>Eretmocerus</taxon>
    </lineage>
</organism>
<protein>
    <submittedName>
        <fullName evidence="1">Uncharacterized protein</fullName>
    </submittedName>
</protein>
<evidence type="ECO:0000313" key="2">
    <source>
        <dbReference type="Proteomes" id="UP001239111"/>
    </source>
</evidence>
<comment type="caution">
    <text evidence="1">The sequence shown here is derived from an EMBL/GenBank/DDBJ whole genome shotgun (WGS) entry which is preliminary data.</text>
</comment>
<sequence length="121" mass="14013">MKETPWVPKMPVKVRPVKSSVPFHSDDLDHLFLDQEGESPYFYGVTSSHKSLTATNKNPDVCLEFFLGFETCLLQETPGRLWFRAHLDSWSYVSFTRSFSEPAEDEQSYILTVRASNCWDK</sequence>
<reference evidence="1" key="1">
    <citation type="submission" date="2023-04" db="EMBL/GenBank/DDBJ databases">
        <title>A chromosome-level genome assembly of the parasitoid wasp Eretmocerus hayati.</title>
        <authorList>
            <person name="Zhong Y."/>
            <person name="Liu S."/>
            <person name="Liu Y."/>
        </authorList>
    </citation>
    <scope>NUCLEOTIDE SEQUENCE</scope>
    <source>
        <strain evidence="1">ZJU_SS_LIU_2023</strain>
    </source>
</reference>
<accession>A0ACC2N4U1</accession>
<proteinExistence type="predicted"/>
<evidence type="ECO:0000313" key="1">
    <source>
        <dbReference type="EMBL" id="KAJ8666189.1"/>
    </source>
</evidence>
<gene>
    <name evidence="1" type="ORF">QAD02_007851</name>
</gene>
<dbReference type="Proteomes" id="UP001239111">
    <property type="component" value="Chromosome 4"/>
</dbReference>